<organism evidence="2 3">
    <name type="scientific">Candidatus Defluviibacterium haderslevense</name>
    <dbReference type="NCBI Taxonomy" id="2981993"/>
    <lineage>
        <taxon>Bacteria</taxon>
        <taxon>Pseudomonadati</taxon>
        <taxon>Bacteroidota</taxon>
        <taxon>Saprospiria</taxon>
        <taxon>Saprospirales</taxon>
        <taxon>Saprospiraceae</taxon>
        <taxon>Candidatus Defluviibacterium</taxon>
    </lineage>
</organism>
<proteinExistence type="predicted"/>
<reference evidence="2 3" key="1">
    <citation type="submission" date="2020-10" db="EMBL/GenBank/DDBJ databases">
        <title>Connecting structure to function with the recovery of over 1000 high-quality activated sludge metagenome-assembled genomes encoding full-length rRNA genes using long-read sequencing.</title>
        <authorList>
            <person name="Singleton C.M."/>
            <person name="Petriglieri F."/>
            <person name="Kristensen J.M."/>
            <person name="Kirkegaard R.H."/>
            <person name="Michaelsen T.Y."/>
            <person name="Andersen M.H."/>
            <person name="Karst S.M."/>
            <person name="Dueholm M.S."/>
            <person name="Nielsen P.H."/>
            <person name="Albertsen M."/>
        </authorList>
    </citation>
    <scope>NUCLEOTIDE SEQUENCE [LARGE SCALE GENOMIC DNA]</scope>
    <source>
        <strain evidence="2">Ribe_18-Q3-R11-54_BAT3C.373</strain>
    </source>
</reference>
<gene>
    <name evidence="2" type="ORF">IPO85_06115</name>
</gene>
<dbReference type="EMBL" id="JADKFW010000004">
    <property type="protein sequence ID" value="MBK9717077.1"/>
    <property type="molecule type" value="Genomic_DNA"/>
</dbReference>
<feature type="domain" description="Right handed beta helix" evidence="1">
    <location>
        <begin position="264"/>
        <end position="363"/>
    </location>
</feature>
<dbReference type="SUPFAM" id="SSF51126">
    <property type="entry name" value="Pectin lyase-like"/>
    <property type="match status" value="1"/>
</dbReference>
<sequence length="499" mass="55845">MVFKYSIWSILFLVIGLFISNSCQKEVFSTDISSQPTFSTDTVQFDTVFSTIGSATLIFKIYNPHKEFLKISKAYIGTGQKTPFRMNIDGNPGQSLRDIEIRPHDSVYVFCEVTINPNDPLEVSPFIITDSIVFETNGAKQRVILEARGQNANYFPEKLNKGQASIIDLQGQTLVWNDPKPYIIYGIVYFDHGSLSIKAGTRIHVFGGITKGSDSQGNTFFYNDGRIFIGSDANIQIEGTHEKPVIIQGVRLEPEYQEVSGQWSGIVIDKFSQGNTINYTTIKNNQIGLYVDSAAQCKISNTIFANNSVGGLYGYAAEITMNNSLFYNQGQASFSAINGGKYDFTYCTFANLGNSYSGIVWSNFYCEDPIDCPHPYTFPLDAKMTNCIITGSDDDELSLKPVADPTVRFNLLFDHCLLKIRKLTDQNQFPKFIQDYTQNCIISGSLDPLFIDISKDNYRLDTLSIADGKGIPINNIFNDLENVLRDPVKPDLGCYERLK</sequence>
<dbReference type="InterPro" id="IPR011050">
    <property type="entry name" value="Pectin_lyase_fold/virulence"/>
</dbReference>
<evidence type="ECO:0000259" key="1">
    <source>
        <dbReference type="Pfam" id="PF13229"/>
    </source>
</evidence>
<dbReference type="Proteomes" id="UP000808349">
    <property type="component" value="Unassembled WGS sequence"/>
</dbReference>
<name>A0A9D7S720_9BACT</name>
<dbReference type="Gene3D" id="2.160.20.10">
    <property type="entry name" value="Single-stranded right-handed beta-helix, Pectin lyase-like"/>
    <property type="match status" value="1"/>
</dbReference>
<dbReference type="InterPro" id="IPR012334">
    <property type="entry name" value="Pectin_lyas_fold"/>
</dbReference>
<dbReference type="AlphaFoldDB" id="A0A9D7S720"/>
<dbReference type="Pfam" id="PF13229">
    <property type="entry name" value="Beta_helix"/>
    <property type="match status" value="1"/>
</dbReference>
<evidence type="ECO:0000313" key="2">
    <source>
        <dbReference type="EMBL" id="MBK9717077.1"/>
    </source>
</evidence>
<comment type="caution">
    <text evidence="2">The sequence shown here is derived from an EMBL/GenBank/DDBJ whole genome shotgun (WGS) entry which is preliminary data.</text>
</comment>
<evidence type="ECO:0000313" key="3">
    <source>
        <dbReference type="Proteomes" id="UP000808349"/>
    </source>
</evidence>
<protein>
    <submittedName>
        <fullName evidence="2">Right-handed parallel beta-helix repeat-containing protein</fullName>
    </submittedName>
</protein>
<dbReference type="InterPro" id="IPR039448">
    <property type="entry name" value="Beta_helix"/>
</dbReference>
<accession>A0A9D7S720</accession>